<proteinExistence type="predicted"/>
<accession>A0A1M5YM76</accession>
<dbReference type="AlphaFoldDB" id="A0A1M5YM76"/>
<dbReference type="SUPFAM" id="SSF52540">
    <property type="entry name" value="P-loop containing nucleoside triphosphate hydrolases"/>
    <property type="match status" value="1"/>
</dbReference>
<dbReference type="EMBL" id="FQXU01000006">
    <property type="protein sequence ID" value="SHI12914.1"/>
    <property type="molecule type" value="Genomic_DNA"/>
</dbReference>
<dbReference type="PANTHER" id="PTHR43038:SF3">
    <property type="entry name" value="ABC TRANSPORTER G FAMILY MEMBER 20 ISOFORM X1"/>
    <property type="match status" value="1"/>
</dbReference>
<keyword evidence="1" id="KW-0547">Nucleotide-binding</keyword>
<name>A0A1M5YM76_9CLOT</name>
<gene>
    <name evidence="1" type="ORF">SAMN02745941_02127</name>
</gene>
<organism evidence="1 2">
    <name type="scientific">Clostridium intestinale DSM 6191</name>
    <dbReference type="NCBI Taxonomy" id="1121320"/>
    <lineage>
        <taxon>Bacteria</taxon>
        <taxon>Bacillati</taxon>
        <taxon>Bacillota</taxon>
        <taxon>Clostridia</taxon>
        <taxon>Eubacteriales</taxon>
        <taxon>Clostridiaceae</taxon>
        <taxon>Clostridium</taxon>
    </lineage>
</organism>
<dbReference type="RefSeq" id="WP_073019281.1">
    <property type="nucleotide sequence ID" value="NZ_FQXU01000006.1"/>
</dbReference>
<evidence type="ECO:0000313" key="2">
    <source>
        <dbReference type="Proteomes" id="UP000184241"/>
    </source>
</evidence>
<keyword evidence="1" id="KW-0067">ATP-binding</keyword>
<dbReference type="PANTHER" id="PTHR43038">
    <property type="entry name" value="ATP-BINDING CASSETTE, SUB-FAMILY H, MEMBER 1"/>
    <property type="match status" value="1"/>
</dbReference>
<dbReference type="GO" id="GO:0005524">
    <property type="term" value="F:ATP binding"/>
    <property type="evidence" value="ECO:0007669"/>
    <property type="project" value="UniProtKB-KW"/>
</dbReference>
<dbReference type="InterPro" id="IPR027417">
    <property type="entry name" value="P-loop_NTPase"/>
</dbReference>
<dbReference type="Gene3D" id="3.40.50.300">
    <property type="entry name" value="P-loop containing nucleotide triphosphate hydrolases"/>
    <property type="match status" value="1"/>
</dbReference>
<protein>
    <submittedName>
        <fullName evidence="1">ABC-2 type transport system ATP-binding protein</fullName>
    </submittedName>
</protein>
<evidence type="ECO:0000313" key="1">
    <source>
        <dbReference type="EMBL" id="SHI12914.1"/>
    </source>
</evidence>
<reference evidence="1 2" key="1">
    <citation type="submission" date="2016-11" db="EMBL/GenBank/DDBJ databases">
        <authorList>
            <person name="Jaros S."/>
            <person name="Januszkiewicz K."/>
            <person name="Wedrychowicz H."/>
        </authorList>
    </citation>
    <scope>NUCLEOTIDE SEQUENCE [LARGE SCALE GENOMIC DNA]</scope>
    <source>
        <strain evidence="1 2">DSM 6191</strain>
    </source>
</reference>
<sequence length="145" mass="16765">MLKIKKLYKEKNNIVLKNIDVDLNKKSSVSIECSNEISDLLLDLILGKEILGKGEILIDGIKNSEYVKGNIANIGIVLREDALYENMTIDDYMKFFADIFRNEVDYKKVLMKLALLDVSNTKIKKLSYSQKNCYDRNWCNSRNKC</sequence>
<dbReference type="Proteomes" id="UP000184241">
    <property type="component" value="Unassembled WGS sequence"/>
</dbReference>